<evidence type="ECO:0000313" key="1">
    <source>
        <dbReference type="EMBL" id="MBX47568.1"/>
    </source>
</evidence>
<sequence>MSSSNFLHTISLLTRVQRMIASSFQLRRKDGQVQDLTRT</sequence>
<proteinExistence type="predicted"/>
<protein>
    <submittedName>
        <fullName evidence="1">Uncharacterized protein</fullName>
    </submittedName>
</protein>
<accession>A0A2P2NYH6</accession>
<dbReference type="EMBL" id="GGEC01067084">
    <property type="protein sequence ID" value="MBX47568.1"/>
    <property type="molecule type" value="Transcribed_RNA"/>
</dbReference>
<name>A0A2P2NYH6_RHIMU</name>
<organism evidence="1">
    <name type="scientific">Rhizophora mucronata</name>
    <name type="common">Asiatic mangrove</name>
    <dbReference type="NCBI Taxonomy" id="61149"/>
    <lineage>
        <taxon>Eukaryota</taxon>
        <taxon>Viridiplantae</taxon>
        <taxon>Streptophyta</taxon>
        <taxon>Embryophyta</taxon>
        <taxon>Tracheophyta</taxon>
        <taxon>Spermatophyta</taxon>
        <taxon>Magnoliopsida</taxon>
        <taxon>eudicotyledons</taxon>
        <taxon>Gunneridae</taxon>
        <taxon>Pentapetalae</taxon>
        <taxon>rosids</taxon>
        <taxon>fabids</taxon>
        <taxon>Malpighiales</taxon>
        <taxon>Rhizophoraceae</taxon>
        <taxon>Rhizophora</taxon>
    </lineage>
</organism>
<reference evidence="1" key="1">
    <citation type="submission" date="2018-02" db="EMBL/GenBank/DDBJ databases">
        <title>Rhizophora mucronata_Transcriptome.</title>
        <authorList>
            <person name="Meera S.P."/>
            <person name="Sreeshan A."/>
            <person name="Augustine A."/>
        </authorList>
    </citation>
    <scope>NUCLEOTIDE SEQUENCE</scope>
    <source>
        <tissue evidence="1">Leaf</tissue>
    </source>
</reference>
<dbReference type="AlphaFoldDB" id="A0A2P2NYH6"/>